<gene>
    <name evidence="3" type="ORF">Colly1_23</name>
</gene>
<keyword evidence="1" id="KW-0378">Hydrolase</keyword>
<name>A0A8E4UXZ2_9CAUD</name>
<dbReference type="InterPro" id="IPR000086">
    <property type="entry name" value="NUDIX_hydrolase_dom"/>
</dbReference>
<dbReference type="PANTHER" id="PTHR43736">
    <property type="entry name" value="ADP-RIBOSE PYROPHOSPHATASE"/>
    <property type="match status" value="1"/>
</dbReference>
<dbReference type="SUPFAM" id="SSF55811">
    <property type="entry name" value="Nudix"/>
    <property type="match status" value="1"/>
</dbReference>
<sequence length="252" mass="28692">MDYKYKTAVGIVINDDNEILLGRCVTEDDRNGMLCFPGGGIDKGEDIFSAAIREVQEETNISCHVDKMVFVTHSSRPTVAFVMLKPEVGFMDPKFNDEYDQSNPGGWFPLDNLPTAEVLNNNLDILRNFKLVTGKVEYAKDNINESSNMKSEDIKSLIESNKNIDEILLEMNDYTKNWKPFLKELSKSSDTKTQLKTFKKFYPKGVMGEDFYPGISKEVSNANDILNKLISKGFMKYKRPNETDAEIEYTSK</sequence>
<evidence type="ECO:0000313" key="4">
    <source>
        <dbReference type="Proteomes" id="UP000693899"/>
    </source>
</evidence>
<evidence type="ECO:0000259" key="2">
    <source>
        <dbReference type="PROSITE" id="PS51462"/>
    </source>
</evidence>
<protein>
    <submittedName>
        <fullName evidence="3">NUDIX domain-containing protein</fullName>
    </submittedName>
</protein>
<dbReference type="InterPro" id="IPR015797">
    <property type="entry name" value="NUDIX_hydrolase-like_dom_sf"/>
</dbReference>
<reference evidence="3" key="1">
    <citation type="submission" date="2020-07" db="EMBL/GenBank/DDBJ databases">
        <title>Highly diverse flavobacterial phages as mortality factor during North Sea spring blooms.</title>
        <authorList>
            <person name="Bartlau N."/>
            <person name="Wichels A."/>
            <person name="Krohne G."/>
            <person name="Adriaenssens E.M."/>
            <person name="Heins A."/>
            <person name="Fuchs B.M."/>
            <person name="Amann R."/>
            <person name="Moraru C."/>
        </authorList>
    </citation>
    <scope>NUCLEOTIDE SEQUENCE</scope>
</reference>
<dbReference type="Pfam" id="PF00293">
    <property type="entry name" value="NUDIX"/>
    <property type="match status" value="1"/>
</dbReference>
<dbReference type="InterPro" id="IPR020084">
    <property type="entry name" value="NUDIX_hydrolase_CS"/>
</dbReference>
<accession>A0A8E4UXZ2</accession>
<evidence type="ECO:0000313" key="3">
    <source>
        <dbReference type="EMBL" id="QQO97304.1"/>
    </source>
</evidence>
<dbReference type="PROSITE" id="PS51462">
    <property type="entry name" value="NUDIX"/>
    <property type="match status" value="1"/>
</dbReference>
<proteinExistence type="predicted"/>
<dbReference type="CDD" id="cd02883">
    <property type="entry name" value="NUDIX_Hydrolase"/>
    <property type="match status" value="1"/>
</dbReference>
<dbReference type="Gene3D" id="3.90.79.10">
    <property type="entry name" value="Nucleoside Triphosphate Pyrophosphohydrolase"/>
    <property type="match status" value="1"/>
</dbReference>
<dbReference type="GO" id="GO:0016787">
    <property type="term" value="F:hydrolase activity"/>
    <property type="evidence" value="ECO:0007669"/>
    <property type="project" value="UniProtKB-KW"/>
</dbReference>
<keyword evidence="4" id="KW-1185">Reference proteome</keyword>
<dbReference type="EMBL" id="MT732450">
    <property type="protein sequence ID" value="QQO97304.1"/>
    <property type="molecule type" value="Genomic_DNA"/>
</dbReference>
<dbReference type="PROSITE" id="PS00893">
    <property type="entry name" value="NUDIX_BOX"/>
    <property type="match status" value="1"/>
</dbReference>
<dbReference type="Proteomes" id="UP000693899">
    <property type="component" value="Segment"/>
</dbReference>
<organism evidence="3 4">
    <name type="scientific">Maribacter phage Colly_1</name>
    <dbReference type="NCBI Taxonomy" id="2745691"/>
    <lineage>
        <taxon>Viruses</taxon>
        <taxon>Duplodnaviria</taxon>
        <taxon>Heunggongvirae</taxon>
        <taxon>Uroviricota</taxon>
        <taxon>Caudoviricetes</taxon>
        <taxon>Molycolviridae</taxon>
        <taxon>Mollyvirus</taxon>
        <taxon>Mollyvirus colly</taxon>
    </lineage>
</organism>
<feature type="domain" description="Nudix hydrolase" evidence="2">
    <location>
        <begin position="4"/>
        <end position="131"/>
    </location>
</feature>
<evidence type="ECO:0000256" key="1">
    <source>
        <dbReference type="ARBA" id="ARBA00022801"/>
    </source>
</evidence>
<dbReference type="PANTHER" id="PTHR43736:SF1">
    <property type="entry name" value="DIHYDRONEOPTERIN TRIPHOSPHATE DIPHOSPHATASE"/>
    <property type="match status" value="1"/>
</dbReference>